<sequence>MRGITGFVQRWALFVLIVLIWEVVTRLSASPFFPPPSQIGPRMVDLWLSGPASRLFLTDTVYDHLLPSVGRTLLGWAIAAVIGIGLGLLLGRSTVAMRYLRVLLDFGRAIPPPLMVPFFLVTLGLGAPMQLGAIVFGAVWPVLLNSIDGARSVDATKVDTARAFRLSGPQWMGGVVLPAALPKIFAGLRLSISIALILMVVSELVASTHGLGNQLVAAGRDYDMAGMWAYIVLLGILGYAFNIALLAVEHRVLRWQPGRAHAAASR</sequence>
<feature type="transmembrane region" description="Helical" evidence="7">
    <location>
        <begin position="116"/>
        <end position="143"/>
    </location>
</feature>
<keyword evidence="4 7" id="KW-0812">Transmembrane</keyword>
<dbReference type="PROSITE" id="PS50928">
    <property type="entry name" value="ABC_TM1"/>
    <property type="match status" value="1"/>
</dbReference>
<keyword evidence="6 7" id="KW-0472">Membrane</keyword>
<dbReference type="PANTHER" id="PTHR30151">
    <property type="entry name" value="ALKANE SULFONATE ABC TRANSPORTER-RELATED, MEMBRANE SUBUNIT"/>
    <property type="match status" value="1"/>
</dbReference>
<dbReference type="GO" id="GO:0005886">
    <property type="term" value="C:plasma membrane"/>
    <property type="evidence" value="ECO:0007669"/>
    <property type="project" value="UniProtKB-SubCell"/>
</dbReference>
<dbReference type="InterPro" id="IPR000515">
    <property type="entry name" value="MetI-like"/>
</dbReference>
<dbReference type="GO" id="GO:0055085">
    <property type="term" value="P:transmembrane transport"/>
    <property type="evidence" value="ECO:0007669"/>
    <property type="project" value="InterPro"/>
</dbReference>
<feature type="transmembrane region" description="Helical" evidence="7">
    <location>
        <begin position="227"/>
        <end position="248"/>
    </location>
</feature>
<dbReference type="InterPro" id="IPR035906">
    <property type="entry name" value="MetI-like_sf"/>
</dbReference>
<dbReference type="RefSeq" id="WP_130344013.1">
    <property type="nucleotide sequence ID" value="NZ_SGWQ01000003.1"/>
</dbReference>
<comment type="subcellular location">
    <subcellularLocation>
        <location evidence="1 7">Cell membrane</location>
        <topology evidence="1 7">Multi-pass membrane protein</topology>
    </subcellularLocation>
</comment>
<reference evidence="9 10" key="1">
    <citation type="submission" date="2019-02" db="EMBL/GenBank/DDBJ databases">
        <title>Genomic Encyclopedia of Type Strains, Phase IV (KMG-IV): sequencing the most valuable type-strain genomes for metagenomic binning, comparative biology and taxonomic classification.</title>
        <authorList>
            <person name="Goeker M."/>
        </authorList>
    </citation>
    <scope>NUCLEOTIDE SEQUENCE [LARGE SCALE GENOMIC DNA]</scope>
    <source>
        <strain evidence="9 10">DSM 101727</strain>
    </source>
</reference>
<proteinExistence type="inferred from homology"/>
<dbReference type="Gene3D" id="1.10.3720.10">
    <property type="entry name" value="MetI-like"/>
    <property type="match status" value="1"/>
</dbReference>
<keyword evidence="5 7" id="KW-1133">Transmembrane helix</keyword>
<evidence type="ECO:0000313" key="10">
    <source>
        <dbReference type="Proteomes" id="UP000294257"/>
    </source>
</evidence>
<evidence type="ECO:0000256" key="6">
    <source>
        <dbReference type="ARBA" id="ARBA00023136"/>
    </source>
</evidence>
<protein>
    <submittedName>
        <fullName evidence="9">ABC-type nitrate/sulfonate/bicarbonate transport system permease component</fullName>
    </submittedName>
</protein>
<feature type="domain" description="ABC transmembrane type-1" evidence="8">
    <location>
        <begin position="65"/>
        <end position="249"/>
    </location>
</feature>
<keyword evidence="2 7" id="KW-0813">Transport</keyword>
<dbReference type="EMBL" id="SGWQ01000003">
    <property type="protein sequence ID" value="RZS41048.1"/>
    <property type="molecule type" value="Genomic_DNA"/>
</dbReference>
<evidence type="ECO:0000256" key="2">
    <source>
        <dbReference type="ARBA" id="ARBA00022448"/>
    </source>
</evidence>
<dbReference type="Proteomes" id="UP000294257">
    <property type="component" value="Unassembled WGS sequence"/>
</dbReference>
<evidence type="ECO:0000256" key="7">
    <source>
        <dbReference type="RuleBase" id="RU363032"/>
    </source>
</evidence>
<dbReference type="PANTHER" id="PTHR30151:SF0">
    <property type="entry name" value="ABC TRANSPORTER PERMEASE PROTEIN MJ0413-RELATED"/>
    <property type="match status" value="1"/>
</dbReference>
<dbReference type="SUPFAM" id="SSF161098">
    <property type="entry name" value="MetI-like"/>
    <property type="match status" value="1"/>
</dbReference>
<organism evidence="9 10">
    <name type="scientific">Herbihabitans rhizosphaerae</name>
    <dbReference type="NCBI Taxonomy" id="1872711"/>
    <lineage>
        <taxon>Bacteria</taxon>
        <taxon>Bacillati</taxon>
        <taxon>Actinomycetota</taxon>
        <taxon>Actinomycetes</taxon>
        <taxon>Pseudonocardiales</taxon>
        <taxon>Pseudonocardiaceae</taxon>
        <taxon>Herbihabitans</taxon>
    </lineage>
</organism>
<accession>A0A4Q7KVI6</accession>
<dbReference type="OrthoDB" id="3173654at2"/>
<keyword evidence="3" id="KW-1003">Cell membrane</keyword>
<gene>
    <name evidence="9" type="ORF">EV193_103366</name>
</gene>
<dbReference type="Pfam" id="PF00528">
    <property type="entry name" value="BPD_transp_1"/>
    <property type="match status" value="1"/>
</dbReference>
<dbReference type="AlphaFoldDB" id="A0A4Q7KVI6"/>
<evidence type="ECO:0000256" key="5">
    <source>
        <dbReference type="ARBA" id="ARBA00022989"/>
    </source>
</evidence>
<evidence type="ECO:0000313" key="9">
    <source>
        <dbReference type="EMBL" id="RZS41048.1"/>
    </source>
</evidence>
<keyword evidence="10" id="KW-1185">Reference proteome</keyword>
<evidence type="ECO:0000259" key="8">
    <source>
        <dbReference type="PROSITE" id="PS50928"/>
    </source>
</evidence>
<comment type="similarity">
    <text evidence="7">Belongs to the binding-protein-dependent transport system permease family.</text>
</comment>
<feature type="transmembrane region" description="Helical" evidence="7">
    <location>
        <begin position="73"/>
        <end position="95"/>
    </location>
</feature>
<name>A0A4Q7KVI6_9PSEU</name>
<evidence type="ECO:0000256" key="4">
    <source>
        <dbReference type="ARBA" id="ARBA00022692"/>
    </source>
</evidence>
<evidence type="ECO:0000256" key="1">
    <source>
        <dbReference type="ARBA" id="ARBA00004651"/>
    </source>
</evidence>
<evidence type="ECO:0000256" key="3">
    <source>
        <dbReference type="ARBA" id="ARBA00022475"/>
    </source>
</evidence>
<feature type="transmembrane region" description="Helical" evidence="7">
    <location>
        <begin position="188"/>
        <end position="207"/>
    </location>
</feature>
<comment type="caution">
    <text evidence="9">The sequence shown here is derived from an EMBL/GenBank/DDBJ whole genome shotgun (WGS) entry which is preliminary data.</text>
</comment>